<proteinExistence type="predicted"/>
<reference evidence="2" key="1">
    <citation type="submission" date="2015-12" db="EMBL/GenBank/DDBJ databases">
        <title>De novo transcriptome assembly of four potential Pierce s Disease insect vectors from Arizona vineyards.</title>
        <authorList>
            <person name="Tassone E.E."/>
        </authorList>
    </citation>
    <scope>NUCLEOTIDE SEQUENCE</scope>
</reference>
<name>A0A1B6EFS6_9HEMI</name>
<evidence type="ECO:0000313" key="2">
    <source>
        <dbReference type="EMBL" id="JAS36724.1"/>
    </source>
</evidence>
<sequence length="182" mass="20641">SNEIFVRKMNKIILTTGATILAGCAVYTYFSTKNTENNTEDVTSQPKSDVKCEFQNGLAENSMTEASMQENDEDNTSENSEVEKMKELIELLLVQLKEIYEENGDFATGMVSVYSHSAPMSWYTTTLLLGHKVCLFPGIQLTLQYVYQNDFFSLDLQINYVFIPCLLTKFITSLLSSSEFLR</sequence>
<protein>
    <submittedName>
        <fullName evidence="2">Uncharacterized protein</fullName>
    </submittedName>
</protein>
<accession>A0A1B6EFS6</accession>
<evidence type="ECO:0000256" key="1">
    <source>
        <dbReference type="SAM" id="Phobius"/>
    </source>
</evidence>
<dbReference type="EMBL" id="GEDC01000574">
    <property type="protein sequence ID" value="JAS36724.1"/>
    <property type="molecule type" value="Transcribed_RNA"/>
</dbReference>
<gene>
    <name evidence="2" type="ORF">g.241</name>
</gene>
<feature type="transmembrane region" description="Helical" evidence="1">
    <location>
        <begin position="12"/>
        <end position="30"/>
    </location>
</feature>
<keyword evidence="1" id="KW-0472">Membrane</keyword>
<organism evidence="2">
    <name type="scientific">Clastoptera arizonana</name>
    <name type="common">Arizona spittle bug</name>
    <dbReference type="NCBI Taxonomy" id="38151"/>
    <lineage>
        <taxon>Eukaryota</taxon>
        <taxon>Metazoa</taxon>
        <taxon>Ecdysozoa</taxon>
        <taxon>Arthropoda</taxon>
        <taxon>Hexapoda</taxon>
        <taxon>Insecta</taxon>
        <taxon>Pterygota</taxon>
        <taxon>Neoptera</taxon>
        <taxon>Paraneoptera</taxon>
        <taxon>Hemiptera</taxon>
        <taxon>Auchenorrhyncha</taxon>
        <taxon>Cercopoidea</taxon>
        <taxon>Clastopteridae</taxon>
        <taxon>Clastoptera</taxon>
    </lineage>
</organism>
<dbReference type="AlphaFoldDB" id="A0A1B6EFS6"/>
<keyword evidence="1" id="KW-0812">Transmembrane</keyword>
<feature type="non-terminal residue" evidence="2">
    <location>
        <position position="1"/>
    </location>
</feature>
<keyword evidence="1" id="KW-1133">Transmembrane helix</keyword>